<dbReference type="KEGG" id="aoc:Aocu_10490"/>
<evidence type="ECO:0000313" key="1">
    <source>
        <dbReference type="EMBL" id="CDR31122.1"/>
    </source>
</evidence>
<keyword evidence="2" id="KW-1185">Reference proteome</keyword>
<gene>
    <name evidence="1" type="ORF">Aocu_10490</name>
</gene>
<protein>
    <submittedName>
        <fullName evidence="1">Uncharacterized protein</fullName>
    </submittedName>
</protein>
<dbReference type="HOGENOM" id="CLU_2191202_0_0_14"/>
<reference evidence="2" key="1">
    <citation type="submission" date="2014-05" db="EMBL/GenBank/DDBJ databases">
        <authorList>
            <person name="Kube M."/>
        </authorList>
    </citation>
    <scope>NUCLEOTIDE SEQUENCE [LARGE SCALE GENOMIC DNA]</scope>
</reference>
<evidence type="ECO:0000313" key="2">
    <source>
        <dbReference type="Proteomes" id="UP000032434"/>
    </source>
</evidence>
<dbReference type="EMBL" id="LK028559">
    <property type="protein sequence ID" value="CDR31122.1"/>
    <property type="molecule type" value="Genomic_DNA"/>
</dbReference>
<proteinExistence type="predicted"/>
<organism evidence="1 2">
    <name type="scientific">Acholeplasma oculi</name>
    <dbReference type="NCBI Taxonomy" id="35623"/>
    <lineage>
        <taxon>Bacteria</taxon>
        <taxon>Bacillati</taxon>
        <taxon>Mycoplasmatota</taxon>
        <taxon>Mollicutes</taxon>
        <taxon>Acholeplasmatales</taxon>
        <taxon>Acholeplasmataceae</taxon>
        <taxon>Acholeplasma</taxon>
    </lineage>
</organism>
<dbReference type="PATRIC" id="fig|35623.3.peg.1049"/>
<accession>A0A061AJF4</accession>
<dbReference type="AlphaFoldDB" id="A0A061AJF4"/>
<dbReference type="Proteomes" id="UP000032434">
    <property type="component" value="Chromosome 1"/>
</dbReference>
<sequence length="108" mass="13134">MNKKTNLSRIQKLHNIFCKLYLEKYQEELTLIEENENLIVFKSEKGIYQIEHFISNRIRIVFPDYHGEIDYFRYYFGEILGTNYEICDTSDFLEYTLSFVDKIIMKHS</sequence>
<dbReference type="InParanoid" id="A0A061AJF4"/>
<dbReference type="STRING" id="35623.Aocu_10490"/>
<name>A0A061AJF4_9MOLU</name>